<evidence type="ECO:0000313" key="7">
    <source>
        <dbReference type="Proteomes" id="UP001629432"/>
    </source>
</evidence>
<name>A0ABW9DZ22_9BURK</name>
<evidence type="ECO:0000259" key="5">
    <source>
        <dbReference type="Pfam" id="PF25963"/>
    </source>
</evidence>
<feature type="domain" description="Multidrug resistance protein MdtA-like barrel-sandwich hybrid" evidence="4">
    <location>
        <begin position="70"/>
        <end position="265"/>
    </location>
</feature>
<keyword evidence="3" id="KW-0472">Membrane</keyword>
<reference evidence="6 7" key="1">
    <citation type="journal article" date="2024" name="Chem. Sci.">
        <title>Discovery of megapolipeptins by genome mining of a Burkholderiales bacteria collection.</title>
        <authorList>
            <person name="Paulo B.S."/>
            <person name="Recchia M.J.J."/>
            <person name="Lee S."/>
            <person name="Fergusson C.H."/>
            <person name="Romanowski S.B."/>
            <person name="Hernandez A."/>
            <person name="Krull N."/>
            <person name="Liu D.Y."/>
            <person name="Cavanagh H."/>
            <person name="Bos A."/>
            <person name="Gray C.A."/>
            <person name="Murphy B.T."/>
            <person name="Linington R.G."/>
            <person name="Eustaquio A.S."/>
        </authorList>
    </citation>
    <scope>NUCLEOTIDE SEQUENCE [LARGE SCALE GENOMIC DNA]</scope>
    <source>
        <strain evidence="6 7">RL17-338-BIC-A</strain>
    </source>
</reference>
<comment type="caution">
    <text evidence="6">The sequence shown here is derived from an EMBL/GenBank/DDBJ whole genome shotgun (WGS) entry which is preliminary data.</text>
</comment>
<feature type="domain" description="p-hydroxybenzoic acid efflux pump subunit AaeA-like beta-barrel" evidence="5">
    <location>
        <begin position="269"/>
        <end position="350"/>
    </location>
</feature>
<evidence type="ECO:0000259" key="4">
    <source>
        <dbReference type="Pfam" id="PF25917"/>
    </source>
</evidence>
<dbReference type="RefSeq" id="WP_408337979.1">
    <property type="nucleotide sequence ID" value="NZ_JAQQCF010000018.1"/>
</dbReference>
<sequence>MMSEVTPGQKPATTPPPVIAPPAAPPPDNRRGVILGILALILLLAIAAYFLVPDLYEKQTDDAYIDAHLVSIIPKVPAYVQTLHVNDNSKVTAGDLLVELDPRDYVVQVNQARANVAAAVGKLEEARNQIAVADANIGQQKAELDVVRANAKLAVANLARLQSVSDVRAVSSERVDEGKAAADGTRASVTAAQVKVDASQAQATLARSQVKTAEAAVAQAHAMLEQATLNLSYTKIYATESGSVANKSVEQGNFVQPGQTLLSVVPDKLYVTANYKETQLTHVRPGQKVTVLVDAFPDLRLRGHVDSIQRGTGSHFALLPPENATGNFVKVVQRVPVKIELDNPGEALKLISPGMSVETEIFVRERPAWLGFWN</sequence>
<keyword evidence="1" id="KW-0175">Coiled coil</keyword>
<feature type="transmembrane region" description="Helical" evidence="3">
    <location>
        <begin position="32"/>
        <end position="52"/>
    </location>
</feature>
<keyword evidence="7" id="KW-1185">Reference proteome</keyword>
<dbReference type="PRINTS" id="PR01490">
    <property type="entry name" value="RTXTOXIND"/>
</dbReference>
<evidence type="ECO:0000313" key="6">
    <source>
        <dbReference type="EMBL" id="MFM0639156.1"/>
    </source>
</evidence>
<accession>A0ABW9DZ22</accession>
<dbReference type="PANTHER" id="PTHR30386:SF24">
    <property type="entry name" value="MULTIDRUG RESISTANCE EFFLUX PUMP"/>
    <property type="match status" value="1"/>
</dbReference>
<proteinExistence type="predicted"/>
<dbReference type="Pfam" id="PF25963">
    <property type="entry name" value="Beta-barrel_AAEA"/>
    <property type="match status" value="1"/>
</dbReference>
<dbReference type="InterPro" id="IPR050739">
    <property type="entry name" value="MFP"/>
</dbReference>
<evidence type="ECO:0000256" key="2">
    <source>
        <dbReference type="SAM" id="MobiDB-lite"/>
    </source>
</evidence>
<dbReference type="Proteomes" id="UP001629432">
    <property type="component" value="Unassembled WGS sequence"/>
</dbReference>
<dbReference type="Gene3D" id="1.10.287.470">
    <property type="entry name" value="Helix hairpin bin"/>
    <property type="match status" value="1"/>
</dbReference>
<dbReference type="EMBL" id="JAQQCF010000018">
    <property type="protein sequence ID" value="MFM0639156.1"/>
    <property type="molecule type" value="Genomic_DNA"/>
</dbReference>
<dbReference type="SUPFAM" id="SSF111369">
    <property type="entry name" value="HlyD-like secretion proteins"/>
    <property type="match status" value="2"/>
</dbReference>
<organism evidence="6 7">
    <name type="scientific">Paraburkholderia metrosideri</name>
    <dbReference type="NCBI Taxonomy" id="580937"/>
    <lineage>
        <taxon>Bacteria</taxon>
        <taxon>Pseudomonadati</taxon>
        <taxon>Pseudomonadota</taxon>
        <taxon>Betaproteobacteria</taxon>
        <taxon>Burkholderiales</taxon>
        <taxon>Burkholderiaceae</taxon>
        <taxon>Paraburkholderia</taxon>
    </lineage>
</organism>
<dbReference type="InterPro" id="IPR058625">
    <property type="entry name" value="MdtA-like_BSH"/>
</dbReference>
<feature type="coiled-coil region" evidence="1">
    <location>
        <begin position="109"/>
        <end position="143"/>
    </location>
</feature>
<dbReference type="Gene3D" id="2.40.50.100">
    <property type="match status" value="1"/>
</dbReference>
<dbReference type="Gene3D" id="2.40.30.170">
    <property type="match status" value="1"/>
</dbReference>
<dbReference type="PANTHER" id="PTHR30386">
    <property type="entry name" value="MEMBRANE FUSION SUBUNIT OF EMRAB-TOLC MULTIDRUG EFFLUX PUMP"/>
    <property type="match status" value="1"/>
</dbReference>
<feature type="compositionally biased region" description="Pro residues" evidence="2">
    <location>
        <begin position="13"/>
        <end position="24"/>
    </location>
</feature>
<evidence type="ECO:0000256" key="1">
    <source>
        <dbReference type="SAM" id="Coils"/>
    </source>
</evidence>
<evidence type="ECO:0000256" key="3">
    <source>
        <dbReference type="SAM" id="Phobius"/>
    </source>
</evidence>
<keyword evidence="3" id="KW-0812">Transmembrane</keyword>
<dbReference type="Pfam" id="PF25917">
    <property type="entry name" value="BSH_RND"/>
    <property type="match status" value="1"/>
</dbReference>
<protein>
    <submittedName>
        <fullName evidence="6">HlyD family secretion protein</fullName>
    </submittedName>
</protein>
<feature type="region of interest" description="Disordered" evidence="2">
    <location>
        <begin position="1"/>
        <end position="24"/>
    </location>
</feature>
<dbReference type="InterPro" id="IPR058634">
    <property type="entry name" value="AaeA-lik-b-barrel"/>
</dbReference>
<keyword evidence="3" id="KW-1133">Transmembrane helix</keyword>
<gene>
    <name evidence="6" type="ORF">PQQ63_20930</name>
</gene>